<dbReference type="Pfam" id="PF03901">
    <property type="entry name" value="Glyco_transf_22"/>
    <property type="match status" value="1"/>
</dbReference>
<comment type="function">
    <text evidence="11">Mannosyltransferase involved in glycosylphosphatidylinositol-anchor biosynthesis. Transfers the third mannose to Man2-GlcN-acyl-PI during GPI precursor assembly.</text>
</comment>
<keyword evidence="6 14" id="KW-0808">Transferase</keyword>
<evidence type="ECO:0000256" key="5">
    <source>
        <dbReference type="ARBA" id="ARBA00022676"/>
    </source>
</evidence>
<keyword evidence="10 12" id="KW-0472">Membrane</keyword>
<dbReference type="STRING" id="1664694.A0A0N1I175"/>
<dbReference type="RefSeq" id="XP_018005479.1">
    <property type="nucleotide sequence ID" value="XM_018147007.1"/>
</dbReference>
<dbReference type="GO" id="GO:0000026">
    <property type="term" value="F:alpha-1,2-mannosyltransferase activity"/>
    <property type="evidence" value="ECO:0007669"/>
    <property type="project" value="TreeGrafter"/>
</dbReference>
<dbReference type="GeneID" id="28738877"/>
<proteinExistence type="inferred from homology"/>
<comment type="subcellular location">
    <subcellularLocation>
        <location evidence="1 12">Endoplasmic reticulum membrane</location>
        <topology evidence="1 12">Multi-pass membrane protein</topology>
    </subcellularLocation>
</comment>
<dbReference type="InterPro" id="IPR005599">
    <property type="entry name" value="GPI_mannosylTrfase"/>
</dbReference>
<dbReference type="UniPathway" id="UPA00196"/>
<sequence length="788" mass="88741">MSSASTSPPSTPRLELPSTPGSPLTPTRRRHAPAEPDPSGPTGQDVLLFLVASRVLNALIIQTFFQPDEYFQALEPAWALAFGNEGDESGGAWITWEWREQLRSALHPSLFAVCYVVADRLAGMLSLSGPYRSQLLLAAPKLLQAVIAALGDYYTWRLAESTYGIRSLAPAAALVLTVANPWQWFCSTRTFSNSLETTLTIVALYNWPWHWSTGPGSRDVEGVDQQGLRVRKMVSASYGVVDETTRLRRALLAAAFAVVLRPTNVLVWATLVVLMGLRSLRQEGQGTNKKTDEPQKPLRCGPTQRELLVSFREVLLCGSAVLCLSAVVDRLFYQTWTFPAWHFLQVNLFQSIAGFYGNNNWHYYLSQGYPLLLTTALPFALLGMYQSCFGDRYRNLSSTARFTLRSLTITSLVLAGVLSLISHKEVRFIYPLLPGLHILAAHPTAAFFASAFDSLRPYSQRSQLTKRLLLAFLLLTNLSISLYTASIHNSGLINITHHLRSDFETYHLPHPVAHNMTVGFLMPCHSTPWRSHLQYPPTNSSPGIDAWALTCEPPLGLSSAIEKRDYVDEADRFYLDPATWLQQRMSRSPPATRFLPAQRNEAGVIVGPAKPNKVINIKNRSDLETGWRTKPGSRRPWPEYLIFFSQLEPQMKQLVGRASGYTECKRVWNSHWHEDWRRRGEIVVWCLFPERRDMMMGGSVVNKKVLEDRIRDPRPIVNGGAEKVLRVAGEDRSSWKQRPLTGTVKQSRTAGAGQWWEWAKSQVGLGERRRAWYEGWLGRRGRGGGHWD</sequence>
<evidence type="ECO:0000256" key="4">
    <source>
        <dbReference type="ARBA" id="ARBA00022502"/>
    </source>
</evidence>
<keyword evidence="8 12" id="KW-0256">Endoplasmic reticulum</keyword>
<evidence type="ECO:0000256" key="10">
    <source>
        <dbReference type="ARBA" id="ARBA00023136"/>
    </source>
</evidence>
<evidence type="ECO:0000313" key="14">
    <source>
        <dbReference type="EMBL" id="KPI45516.1"/>
    </source>
</evidence>
<evidence type="ECO:0000256" key="7">
    <source>
        <dbReference type="ARBA" id="ARBA00022692"/>
    </source>
</evidence>
<feature type="region of interest" description="Disordered" evidence="13">
    <location>
        <begin position="1"/>
        <end position="40"/>
    </location>
</feature>
<dbReference type="Proteomes" id="UP000038010">
    <property type="component" value="Unassembled WGS sequence"/>
</dbReference>
<evidence type="ECO:0000256" key="1">
    <source>
        <dbReference type="ARBA" id="ARBA00004477"/>
    </source>
</evidence>
<keyword evidence="9 12" id="KW-1133">Transmembrane helix</keyword>
<feature type="transmembrane region" description="Helical" evidence="12">
    <location>
        <begin position="428"/>
        <end position="448"/>
    </location>
</feature>
<keyword evidence="4" id="KW-0337">GPI-anchor biosynthesis</keyword>
<comment type="similarity">
    <text evidence="3">Belongs to the glycosyltransferase 22 family. PIGB subfamily.</text>
</comment>
<evidence type="ECO:0000256" key="2">
    <source>
        <dbReference type="ARBA" id="ARBA00004687"/>
    </source>
</evidence>
<evidence type="ECO:0000256" key="13">
    <source>
        <dbReference type="SAM" id="MobiDB-lite"/>
    </source>
</evidence>
<dbReference type="EMBL" id="LFJN01000001">
    <property type="protein sequence ID" value="KPI45516.1"/>
    <property type="molecule type" value="Genomic_DNA"/>
</dbReference>
<name>A0A0N1I175_9EURO</name>
<gene>
    <name evidence="14" type="ORF">AB675_669</name>
</gene>
<comment type="caution">
    <text evidence="14">The sequence shown here is derived from an EMBL/GenBank/DDBJ whole genome shotgun (WGS) entry which is preliminary data.</text>
</comment>
<dbReference type="VEuPathDB" id="FungiDB:AB675_669"/>
<reference evidence="14 15" key="1">
    <citation type="submission" date="2015-06" db="EMBL/GenBank/DDBJ databases">
        <title>Draft genome of the ant-associated black yeast Phialophora attae CBS 131958.</title>
        <authorList>
            <person name="Moreno L.F."/>
            <person name="Stielow B.J."/>
            <person name="de Hoog S."/>
            <person name="Vicente V.A."/>
            <person name="Weiss V.A."/>
            <person name="de Vries M."/>
            <person name="Cruz L.M."/>
            <person name="Souza E.M."/>
        </authorList>
    </citation>
    <scope>NUCLEOTIDE SEQUENCE [LARGE SCALE GENOMIC DNA]</scope>
    <source>
        <strain evidence="14 15">CBS 131958</strain>
    </source>
</reference>
<keyword evidence="5 12" id="KW-0328">Glycosyltransferase</keyword>
<keyword evidence="7 12" id="KW-0812">Transmembrane</keyword>
<evidence type="ECO:0000256" key="12">
    <source>
        <dbReference type="RuleBase" id="RU363075"/>
    </source>
</evidence>
<dbReference type="GO" id="GO:0006506">
    <property type="term" value="P:GPI anchor biosynthetic process"/>
    <property type="evidence" value="ECO:0007669"/>
    <property type="project" value="UniProtKB-UniPathway"/>
</dbReference>
<dbReference type="GO" id="GO:0005789">
    <property type="term" value="C:endoplasmic reticulum membrane"/>
    <property type="evidence" value="ECO:0007669"/>
    <property type="project" value="UniProtKB-SubCell"/>
</dbReference>
<dbReference type="PANTHER" id="PTHR22760">
    <property type="entry name" value="GLYCOSYLTRANSFERASE"/>
    <property type="match status" value="1"/>
</dbReference>
<dbReference type="EC" id="2.4.1.-" evidence="12"/>
<evidence type="ECO:0000313" key="15">
    <source>
        <dbReference type="Proteomes" id="UP000038010"/>
    </source>
</evidence>
<evidence type="ECO:0000256" key="8">
    <source>
        <dbReference type="ARBA" id="ARBA00022824"/>
    </source>
</evidence>
<accession>A0A0N1I175</accession>
<feature type="transmembrane region" description="Helical" evidence="12">
    <location>
        <begin position="402"/>
        <end position="422"/>
    </location>
</feature>
<evidence type="ECO:0000256" key="6">
    <source>
        <dbReference type="ARBA" id="ARBA00022679"/>
    </source>
</evidence>
<organism evidence="14 15">
    <name type="scientific">Cyphellophora attinorum</name>
    <dbReference type="NCBI Taxonomy" id="1664694"/>
    <lineage>
        <taxon>Eukaryota</taxon>
        <taxon>Fungi</taxon>
        <taxon>Dikarya</taxon>
        <taxon>Ascomycota</taxon>
        <taxon>Pezizomycotina</taxon>
        <taxon>Eurotiomycetes</taxon>
        <taxon>Chaetothyriomycetidae</taxon>
        <taxon>Chaetothyriales</taxon>
        <taxon>Cyphellophoraceae</taxon>
        <taxon>Cyphellophora</taxon>
    </lineage>
</organism>
<dbReference type="OrthoDB" id="416834at2759"/>
<dbReference type="AlphaFoldDB" id="A0A0N1I175"/>
<feature type="transmembrane region" description="Helical" evidence="12">
    <location>
        <begin position="468"/>
        <end position="486"/>
    </location>
</feature>
<feature type="compositionally biased region" description="Low complexity" evidence="13">
    <location>
        <begin position="16"/>
        <end position="26"/>
    </location>
</feature>
<feature type="transmembrane region" description="Helical" evidence="12">
    <location>
        <begin position="369"/>
        <end position="390"/>
    </location>
</feature>
<evidence type="ECO:0000256" key="3">
    <source>
        <dbReference type="ARBA" id="ARBA00006065"/>
    </source>
</evidence>
<feature type="transmembrane region" description="Helical" evidence="12">
    <location>
        <begin position="250"/>
        <end position="274"/>
    </location>
</feature>
<comment type="pathway">
    <text evidence="2">Glycolipid biosynthesis; glycosylphosphatidylinositol-anchor biosynthesis.</text>
</comment>
<evidence type="ECO:0000256" key="11">
    <source>
        <dbReference type="ARBA" id="ARBA00024708"/>
    </source>
</evidence>
<keyword evidence="15" id="KW-1185">Reference proteome</keyword>
<feature type="transmembrane region" description="Helical" evidence="12">
    <location>
        <begin position="314"/>
        <end position="333"/>
    </location>
</feature>
<dbReference type="PANTHER" id="PTHR22760:SF4">
    <property type="entry name" value="GPI MANNOSYLTRANSFERASE 3"/>
    <property type="match status" value="1"/>
</dbReference>
<protein>
    <recommendedName>
        <fullName evidence="12">Mannosyltransferase</fullName>
        <ecNumber evidence="12">2.4.1.-</ecNumber>
    </recommendedName>
</protein>
<evidence type="ECO:0000256" key="9">
    <source>
        <dbReference type="ARBA" id="ARBA00022989"/>
    </source>
</evidence>